<accession>A0A1W1Y363</accession>
<evidence type="ECO:0000256" key="1">
    <source>
        <dbReference type="ARBA" id="ARBA00006987"/>
    </source>
</evidence>
<dbReference type="Pfam" id="PF03401">
    <property type="entry name" value="TctC"/>
    <property type="match status" value="1"/>
</dbReference>
<keyword evidence="2" id="KW-0732">Signal</keyword>
<feature type="signal peptide" evidence="2">
    <location>
        <begin position="1"/>
        <end position="25"/>
    </location>
</feature>
<sequence>MTRQLINRFLLAISISSGFSIQAQANDNKTIRAYVGYVAGSSTDIAARIVSQALGDELKQNVIVENRGGAAGNIAADATAKSAGDGSTILIAQNGLAISVALNTALPFNGTKDLIPIVGFSATPHILVVGANSPYKNVGEIIAAAKKEPGKLTYASSGIGNSDHMAGEMFNVLAGLNTIHVPYKGGAPAATDTIGGQIDYYFAGMPVGLAQYRGGKMRALAVTSKERFSGTPEVPTMQESGVKDYEITLWQGIFMPASTPIEMQKKISEATLKVLSQQSVKDSFTKAGINMAPLNQDDFKKLFLVDIGRWKDIAKKSNIKLN</sequence>
<dbReference type="Gene3D" id="3.40.190.150">
    <property type="entry name" value="Bordetella uptake gene, domain 1"/>
    <property type="match status" value="1"/>
</dbReference>
<keyword evidence="4" id="KW-1185">Reference proteome</keyword>
<proteinExistence type="inferred from homology"/>
<dbReference type="Gene3D" id="3.40.190.10">
    <property type="entry name" value="Periplasmic binding protein-like II"/>
    <property type="match status" value="1"/>
</dbReference>
<protein>
    <submittedName>
        <fullName evidence="3">Tripartite-type tricarboxylate transporter, receptor component TctC</fullName>
    </submittedName>
</protein>
<feature type="chain" id="PRO_5013048754" evidence="2">
    <location>
        <begin position="26"/>
        <end position="322"/>
    </location>
</feature>
<dbReference type="AlphaFoldDB" id="A0A1W1Y363"/>
<dbReference type="InterPro" id="IPR042100">
    <property type="entry name" value="Bug_dom1"/>
</dbReference>
<keyword evidence="3" id="KW-0675">Receptor</keyword>
<dbReference type="InterPro" id="IPR005064">
    <property type="entry name" value="BUG"/>
</dbReference>
<dbReference type="PANTHER" id="PTHR42928:SF5">
    <property type="entry name" value="BLR1237 PROTEIN"/>
    <property type="match status" value="1"/>
</dbReference>
<evidence type="ECO:0000256" key="2">
    <source>
        <dbReference type="SAM" id="SignalP"/>
    </source>
</evidence>
<dbReference type="EMBL" id="FWXJ01000001">
    <property type="protein sequence ID" value="SMC30613.1"/>
    <property type="molecule type" value="Genomic_DNA"/>
</dbReference>
<gene>
    <name evidence="3" type="ORF">SAMN06296008_101224</name>
</gene>
<dbReference type="STRING" id="1938817.SAMN06296008_101224"/>
<name>A0A1W1Y363_9BURK</name>
<comment type="similarity">
    <text evidence="1">Belongs to the UPF0065 (bug) family.</text>
</comment>
<dbReference type="Proteomes" id="UP000192708">
    <property type="component" value="Unassembled WGS sequence"/>
</dbReference>
<dbReference type="PIRSF" id="PIRSF017082">
    <property type="entry name" value="YflP"/>
    <property type="match status" value="1"/>
</dbReference>
<evidence type="ECO:0000313" key="4">
    <source>
        <dbReference type="Proteomes" id="UP000192708"/>
    </source>
</evidence>
<organism evidence="3 4">
    <name type="scientific">Polynucleobacter kasalickyi</name>
    <dbReference type="NCBI Taxonomy" id="1938817"/>
    <lineage>
        <taxon>Bacteria</taxon>
        <taxon>Pseudomonadati</taxon>
        <taxon>Pseudomonadota</taxon>
        <taxon>Betaproteobacteria</taxon>
        <taxon>Burkholderiales</taxon>
        <taxon>Burkholderiaceae</taxon>
        <taxon>Polynucleobacter</taxon>
    </lineage>
</organism>
<dbReference type="RefSeq" id="WP_084282016.1">
    <property type="nucleotide sequence ID" value="NZ_FWXJ01000001.1"/>
</dbReference>
<evidence type="ECO:0000313" key="3">
    <source>
        <dbReference type="EMBL" id="SMC30613.1"/>
    </source>
</evidence>
<dbReference type="OrthoDB" id="5171643at2"/>
<reference evidence="3 4" key="1">
    <citation type="submission" date="2017-04" db="EMBL/GenBank/DDBJ databases">
        <authorList>
            <person name="Afonso C.L."/>
            <person name="Miller P.J."/>
            <person name="Scott M.A."/>
            <person name="Spackman E."/>
            <person name="Goraichik I."/>
            <person name="Dimitrov K.M."/>
            <person name="Suarez D.L."/>
            <person name="Swayne D.E."/>
        </authorList>
    </citation>
    <scope>NUCLEOTIDE SEQUENCE [LARGE SCALE GENOMIC DNA]</scope>
    <source>
        <strain evidence="3 4">VK13</strain>
    </source>
</reference>
<dbReference type="CDD" id="cd07012">
    <property type="entry name" value="PBP2_Bug_TTT"/>
    <property type="match status" value="1"/>
</dbReference>
<dbReference type="PANTHER" id="PTHR42928">
    <property type="entry name" value="TRICARBOXYLATE-BINDING PROTEIN"/>
    <property type="match status" value="1"/>
</dbReference>
<dbReference type="SUPFAM" id="SSF53850">
    <property type="entry name" value="Periplasmic binding protein-like II"/>
    <property type="match status" value="1"/>
</dbReference>